<reference evidence="1" key="1">
    <citation type="submission" date="2023-09" db="EMBL/GenBank/DDBJ databases">
        <authorList>
            <consortium name="CW5 consortium"/>
            <person name="Lu C.-W."/>
        </authorList>
    </citation>
    <scope>NUCLEOTIDE SEQUENCE</scope>
    <source>
        <strain evidence="1">KPS</strain>
    </source>
</reference>
<protein>
    <recommendedName>
        <fullName evidence="3">Transcriptional regulator</fullName>
    </recommendedName>
</protein>
<dbReference type="EMBL" id="CP133659">
    <property type="protein sequence ID" value="WMW66632.1"/>
    <property type="molecule type" value="Genomic_DNA"/>
</dbReference>
<keyword evidence="2" id="KW-1185">Reference proteome</keyword>
<gene>
    <name evidence="1" type="ORF">KPS_001234</name>
</gene>
<dbReference type="Gene3D" id="1.10.260.40">
    <property type="entry name" value="lambda repressor-like DNA-binding domains"/>
    <property type="match status" value="1"/>
</dbReference>
<evidence type="ECO:0008006" key="3">
    <source>
        <dbReference type="Google" id="ProtNLM"/>
    </source>
</evidence>
<evidence type="ECO:0000313" key="2">
    <source>
        <dbReference type="Proteomes" id="UP001180616"/>
    </source>
</evidence>
<organism evidence="1 2">
    <name type="scientific">Nitratidesulfovibrio liaohensis</name>
    <dbReference type="NCBI Taxonomy" id="2604158"/>
    <lineage>
        <taxon>Bacteria</taxon>
        <taxon>Pseudomonadati</taxon>
        <taxon>Thermodesulfobacteriota</taxon>
        <taxon>Desulfovibrionia</taxon>
        <taxon>Desulfovibrionales</taxon>
        <taxon>Desulfovibrionaceae</taxon>
        <taxon>Nitratidesulfovibrio</taxon>
    </lineage>
</organism>
<sequence>MSNSTARRTSMELRAMSAWDMAMPDWLQALARACDASGLRKIAAQLGVSPTLVSLVLNNKYHAPTTHLEASVRATLLQEGHVDCPVLGSISAEQCRLEQQMPFCSTSPLRVQLYRACNRPCTHKMEA</sequence>
<name>A0ABY9R4T3_9BACT</name>
<proteinExistence type="predicted"/>
<dbReference type="InterPro" id="IPR010982">
    <property type="entry name" value="Lambda_DNA-bd_dom_sf"/>
</dbReference>
<dbReference type="Proteomes" id="UP001180616">
    <property type="component" value="Chromosome"/>
</dbReference>
<accession>A0ABY9R4T3</accession>
<dbReference type="RefSeq" id="WP_309542496.1">
    <property type="nucleotide sequence ID" value="NZ_CP133659.1"/>
</dbReference>
<evidence type="ECO:0000313" key="1">
    <source>
        <dbReference type="EMBL" id="WMW66632.1"/>
    </source>
</evidence>